<dbReference type="InterPro" id="IPR001469">
    <property type="entry name" value="ATP_synth_F1_dsu/esu"/>
</dbReference>
<dbReference type="SUPFAM" id="SSF51344">
    <property type="entry name" value="Epsilon subunit of F1F0-ATP synthase N-terminal domain"/>
    <property type="match status" value="1"/>
</dbReference>
<evidence type="ECO:0000256" key="7">
    <source>
        <dbReference type="ARBA" id="ARBA00023310"/>
    </source>
</evidence>
<dbReference type="GO" id="GO:0012505">
    <property type="term" value="C:endomembrane system"/>
    <property type="evidence" value="ECO:0007669"/>
    <property type="project" value="UniProtKB-SubCell"/>
</dbReference>
<keyword evidence="6" id="KW-0139">CF(1)</keyword>
<comment type="caution">
    <text evidence="9">The sequence shown here is derived from an EMBL/GenBank/DDBJ whole genome shotgun (WGS) entry which is preliminary data.</text>
</comment>
<protein>
    <submittedName>
        <fullName evidence="9">F0F1 ATP synthase subunit epsilon</fullName>
    </submittedName>
</protein>
<dbReference type="Proteomes" id="UP000649604">
    <property type="component" value="Unassembled WGS sequence"/>
</dbReference>
<proteinExistence type="inferred from homology"/>
<evidence type="ECO:0000256" key="4">
    <source>
        <dbReference type="ARBA" id="ARBA00023065"/>
    </source>
</evidence>
<gene>
    <name evidence="9" type="ORF">GF339_16840</name>
</gene>
<dbReference type="Gene3D" id="2.60.15.10">
    <property type="entry name" value="F0F1 ATP synthase delta/epsilon subunit, N-terminal"/>
    <property type="match status" value="1"/>
</dbReference>
<feature type="non-terminal residue" evidence="9">
    <location>
        <position position="71"/>
    </location>
</feature>
<evidence type="ECO:0000313" key="9">
    <source>
        <dbReference type="EMBL" id="MBD3326255.1"/>
    </source>
</evidence>
<dbReference type="CDD" id="cd12152">
    <property type="entry name" value="F1-ATPase_delta"/>
    <property type="match status" value="1"/>
</dbReference>
<comment type="similarity">
    <text evidence="2">Belongs to the ATPase epsilon chain family.</text>
</comment>
<dbReference type="PANTHER" id="PTHR13822">
    <property type="entry name" value="ATP SYNTHASE DELTA/EPSILON CHAIN"/>
    <property type="match status" value="1"/>
</dbReference>
<dbReference type="Pfam" id="PF02823">
    <property type="entry name" value="ATP-synt_DE_N"/>
    <property type="match status" value="1"/>
</dbReference>
<evidence type="ECO:0000313" key="10">
    <source>
        <dbReference type="Proteomes" id="UP000649604"/>
    </source>
</evidence>
<dbReference type="AlphaFoldDB" id="A0A9D5JY60"/>
<evidence type="ECO:0000256" key="3">
    <source>
        <dbReference type="ARBA" id="ARBA00022448"/>
    </source>
</evidence>
<dbReference type="EMBL" id="WJJP01000551">
    <property type="protein sequence ID" value="MBD3326255.1"/>
    <property type="molecule type" value="Genomic_DNA"/>
</dbReference>
<dbReference type="InterPro" id="IPR036771">
    <property type="entry name" value="ATPsynth_dsu/esu_N"/>
</dbReference>
<sequence>MKLRVLLPTRVLLDEEVTKVTAEAENGMFGILPRHVDFVTILVPGIVSFEIDGKEEFLAVDEGVLVKQGEN</sequence>
<dbReference type="PANTHER" id="PTHR13822:SF10">
    <property type="entry name" value="ATP SYNTHASE EPSILON CHAIN, CHLOROPLASTIC"/>
    <property type="match status" value="1"/>
</dbReference>
<dbReference type="InterPro" id="IPR020546">
    <property type="entry name" value="ATP_synth_F1_dsu/esu_N"/>
</dbReference>
<keyword evidence="7" id="KW-0066">ATP synthesis</keyword>
<dbReference type="GO" id="GO:0046933">
    <property type="term" value="F:proton-transporting ATP synthase activity, rotational mechanism"/>
    <property type="evidence" value="ECO:0007669"/>
    <property type="project" value="InterPro"/>
</dbReference>
<organism evidence="9 10">
    <name type="scientific">candidate division KSB3 bacterium</name>
    <dbReference type="NCBI Taxonomy" id="2044937"/>
    <lineage>
        <taxon>Bacteria</taxon>
        <taxon>candidate division KSB3</taxon>
    </lineage>
</organism>
<name>A0A9D5JY60_9BACT</name>
<reference evidence="9" key="1">
    <citation type="submission" date="2019-11" db="EMBL/GenBank/DDBJ databases">
        <title>Microbial mats filling the niche in hypersaline microbial mats.</title>
        <authorList>
            <person name="Wong H.L."/>
            <person name="Macleod F.I."/>
            <person name="White R.A. III"/>
            <person name="Burns B.P."/>
        </authorList>
    </citation>
    <scope>NUCLEOTIDE SEQUENCE</scope>
    <source>
        <strain evidence="9">Rbin_158</strain>
    </source>
</reference>
<evidence type="ECO:0000256" key="5">
    <source>
        <dbReference type="ARBA" id="ARBA00023136"/>
    </source>
</evidence>
<keyword evidence="5" id="KW-0472">Membrane</keyword>
<keyword evidence="3" id="KW-0813">Transport</keyword>
<keyword evidence="4" id="KW-0406">Ion transport</keyword>
<comment type="subcellular location">
    <subcellularLocation>
        <location evidence="1">Endomembrane system</location>
        <topology evidence="1">Peripheral membrane protein</topology>
    </subcellularLocation>
</comment>
<evidence type="ECO:0000256" key="2">
    <source>
        <dbReference type="ARBA" id="ARBA00005712"/>
    </source>
</evidence>
<evidence type="ECO:0000259" key="8">
    <source>
        <dbReference type="Pfam" id="PF02823"/>
    </source>
</evidence>
<feature type="domain" description="ATP synthase F1 complex delta/epsilon subunit N-terminal" evidence="8">
    <location>
        <begin position="1"/>
        <end position="70"/>
    </location>
</feature>
<evidence type="ECO:0000256" key="1">
    <source>
        <dbReference type="ARBA" id="ARBA00004184"/>
    </source>
</evidence>
<dbReference type="GO" id="GO:0045259">
    <property type="term" value="C:proton-transporting ATP synthase complex"/>
    <property type="evidence" value="ECO:0007669"/>
    <property type="project" value="UniProtKB-KW"/>
</dbReference>
<evidence type="ECO:0000256" key="6">
    <source>
        <dbReference type="ARBA" id="ARBA00023196"/>
    </source>
</evidence>
<accession>A0A9D5JY60</accession>